<evidence type="ECO:0000256" key="1">
    <source>
        <dbReference type="ARBA" id="ARBA00000707"/>
    </source>
</evidence>
<keyword evidence="5" id="KW-0833">Ubl conjugation pathway</keyword>
<keyword evidence="4" id="KW-0645">Protease</keyword>
<dbReference type="CDD" id="cd22752">
    <property type="entry name" value="OTU_OTUD5-like"/>
    <property type="match status" value="1"/>
</dbReference>
<evidence type="ECO:0000256" key="8">
    <source>
        <dbReference type="SAM" id="MobiDB-lite"/>
    </source>
</evidence>
<feature type="region of interest" description="Disordered" evidence="8">
    <location>
        <begin position="210"/>
        <end position="235"/>
    </location>
</feature>
<dbReference type="PANTHER" id="PTHR12419:SF4">
    <property type="entry name" value="OTU DOMAIN-CONTAINING PROTEIN 5"/>
    <property type="match status" value="1"/>
</dbReference>
<evidence type="ECO:0000256" key="7">
    <source>
        <dbReference type="ARBA" id="ARBA00033460"/>
    </source>
</evidence>
<dbReference type="AlphaFoldDB" id="A0A8R1HNQ7"/>
<dbReference type="GO" id="GO:0004843">
    <property type="term" value="F:cysteine-type deubiquitinase activity"/>
    <property type="evidence" value="ECO:0007669"/>
    <property type="project" value="UniProtKB-EC"/>
</dbReference>
<dbReference type="Gene3D" id="3.90.70.80">
    <property type="match status" value="1"/>
</dbReference>
<accession>A0A8R1HNQ7</accession>
<evidence type="ECO:0000256" key="6">
    <source>
        <dbReference type="ARBA" id="ARBA00022801"/>
    </source>
</evidence>
<protein>
    <recommendedName>
        <fullName evidence="3">ubiquitinyl hydrolase 1</fullName>
        <ecNumber evidence="3">3.4.19.12</ecNumber>
    </recommendedName>
    <alternativeName>
        <fullName evidence="7">Deubiquitinating enzyme A</fullName>
    </alternativeName>
</protein>
<comment type="similarity">
    <text evidence="2">Belongs to the peptidase C85 family.</text>
</comment>
<reference evidence="10" key="2">
    <citation type="submission" date="2022-06" db="UniProtKB">
        <authorList>
            <consortium name="EnsemblMetazoa"/>
        </authorList>
    </citation>
    <scope>IDENTIFICATION</scope>
    <source>
        <strain evidence="10">DF5081</strain>
    </source>
</reference>
<comment type="catalytic activity">
    <reaction evidence="1">
        <text>Thiol-dependent hydrolysis of ester, thioester, amide, peptide and isopeptide bonds formed by the C-terminal Gly of ubiquitin (a 76-residue protein attached to proteins as an intracellular targeting signal).</text>
        <dbReference type="EC" id="3.4.19.12"/>
    </reaction>
</comment>
<dbReference type="FunFam" id="3.90.70.80:FF:000018">
    <property type="entry name" value="OTU domain-containing protein 5-B"/>
    <property type="match status" value="1"/>
</dbReference>
<evidence type="ECO:0000256" key="5">
    <source>
        <dbReference type="ARBA" id="ARBA00022786"/>
    </source>
</evidence>
<evidence type="ECO:0000313" key="11">
    <source>
        <dbReference type="Proteomes" id="UP000005237"/>
    </source>
</evidence>
<organism evidence="10 11">
    <name type="scientific">Caenorhabditis japonica</name>
    <dbReference type="NCBI Taxonomy" id="281687"/>
    <lineage>
        <taxon>Eukaryota</taxon>
        <taxon>Metazoa</taxon>
        <taxon>Ecdysozoa</taxon>
        <taxon>Nematoda</taxon>
        <taxon>Chromadorea</taxon>
        <taxon>Rhabditida</taxon>
        <taxon>Rhabditina</taxon>
        <taxon>Rhabditomorpha</taxon>
        <taxon>Rhabditoidea</taxon>
        <taxon>Rhabditidae</taxon>
        <taxon>Peloderinae</taxon>
        <taxon>Caenorhabditis</taxon>
    </lineage>
</organism>
<dbReference type="EnsemblMetazoa" id="CJA03543.1">
    <property type="protein sequence ID" value="CJA03543.1"/>
    <property type="gene ID" value="WBGene00122747"/>
</dbReference>
<dbReference type="InterPro" id="IPR050704">
    <property type="entry name" value="Peptidase_C85-like"/>
</dbReference>
<evidence type="ECO:0000256" key="4">
    <source>
        <dbReference type="ARBA" id="ARBA00022670"/>
    </source>
</evidence>
<feature type="region of interest" description="Disordered" evidence="8">
    <location>
        <begin position="1"/>
        <end position="93"/>
    </location>
</feature>
<dbReference type="PROSITE" id="PS50802">
    <property type="entry name" value="OTU"/>
    <property type="match status" value="1"/>
</dbReference>
<evidence type="ECO:0000256" key="2">
    <source>
        <dbReference type="ARBA" id="ARBA00010407"/>
    </source>
</evidence>
<dbReference type="GO" id="GO:0016579">
    <property type="term" value="P:protein deubiquitination"/>
    <property type="evidence" value="ECO:0007669"/>
    <property type="project" value="TreeGrafter"/>
</dbReference>
<evidence type="ECO:0000256" key="3">
    <source>
        <dbReference type="ARBA" id="ARBA00012759"/>
    </source>
</evidence>
<evidence type="ECO:0000259" key="9">
    <source>
        <dbReference type="PROSITE" id="PS50802"/>
    </source>
</evidence>
<evidence type="ECO:0000313" key="10">
    <source>
        <dbReference type="EnsemblMetazoa" id="CJA03543.1"/>
    </source>
</evidence>
<dbReference type="PANTHER" id="PTHR12419">
    <property type="entry name" value="OTU DOMAIN CONTAINING PROTEIN"/>
    <property type="match status" value="1"/>
</dbReference>
<name>A0A8R1HNQ7_CAEJA</name>
<proteinExistence type="inferred from homology"/>
<feature type="compositionally biased region" description="Low complexity" evidence="8">
    <location>
        <begin position="221"/>
        <end position="233"/>
    </location>
</feature>
<keyword evidence="11" id="KW-1185">Reference proteome</keyword>
<reference evidence="11" key="1">
    <citation type="submission" date="2010-08" db="EMBL/GenBank/DDBJ databases">
        <authorList>
            <consortium name="Caenorhabditis japonica Sequencing Consortium"/>
            <person name="Wilson R.K."/>
        </authorList>
    </citation>
    <scope>NUCLEOTIDE SEQUENCE [LARGE SCALE GENOMIC DNA]</scope>
    <source>
        <strain evidence="11">DF5081</strain>
    </source>
</reference>
<dbReference type="Proteomes" id="UP000005237">
    <property type="component" value="Unassembled WGS sequence"/>
</dbReference>
<dbReference type="InterPro" id="IPR038765">
    <property type="entry name" value="Papain-like_cys_pep_sf"/>
</dbReference>
<dbReference type="GO" id="GO:0006508">
    <property type="term" value="P:proteolysis"/>
    <property type="evidence" value="ECO:0007669"/>
    <property type="project" value="UniProtKB-KW"/>
</dbReference>
<dbReference type="SUPFAM" id="SSF54001">
    <property type="entry name" value="Cysteine proteinases"/>
    <property type="match status" value="1"/>
</dbReference>
<feature type="region of interest" description="Disordered" evidence="8">
    <location>
        <begin position="329"/>
        <end position="367"/>
    </location>
</feature>
<sequence>MTILPVKKKREKDSTQKPPVPVIGNDPNRPPSSQSSSSGKRARPADDGPPLSKSWAISSVAHSPRHDDVAKKPKMPSPSGGADYNSDDEYQPQNERDDAIEADFVGRLSARGLIIKEMVGDGACMFRAIAEQVYGDQEMHGQIRALCMNYMSNNKDHFKEFITENFENYIQRKRADHVHGNHVELQAISEMFARPVEVYQYSEVPINVLLPRPEPAPPADGPSSSHSSQQMQQNAPLRLSYHGAVHYNAILAPNEPTIGVGLGLPGMVPGAADKDLMTRAIAKSELEHIEEAMLQDKIGMTDFQRTQADLEEQIARESLMSYFKDLENKGTSSSGISEGPSTSAAASSSSTSTTAFDDKPNENRPGLYEELLAAQSLDWGGFSDDGAIADALLLSQQDYLMSTTRPGPSDRPSE</sequence>
<dbReference type="InterPro" id="IPR003323">
    <property type="entry name" value="OTU_dom"/>
</dbReference>
<feature type="domain" description="OTU" evidence="9">
    <location>
        <begin position="113"/>
        <end position="253"/>
    </location>
</feature>
<dbReference type="EC" id="3.4.19.12" evidence="3"/>
<feature type="compositionally biased region" description="Basic residues" evidence="8">
    <location>
        <begin position="1"/>
        <end position="10"/>
    </location>
</feature>
<dbReference type="GO" id="GO:0061578">
    <property type="term" value="F:K63-linked deubiquitinase activity"/>
    <property type="evidence" value="ECO:0007669"/>
    <property type="project" value="TreeGrafter"/>
</dbReference>
<dbReference type="Pfam" id="PF02338">
    <property type="entry name" value="OTU"/>
    <property type="match status" value="1"/>
</dbReference>
<keyword evidence="6" id="KW-0378">Hydrolase</keyword>
<feature type="compositionally biased region" description="Low complexity" evidence="8">
    <location>
        <begin position="330"/>
        <end position="355"/>
    </location>
</feature>